<name>A0A5C1DE81_9NEIS</name>
<reference evidence="1 2" key="1">
    <citation type="submission" date="2019-08" db="EMBL/GenBank/DDBJ databases">
        <title>Chromobacterium paludis, a novel bacterium isolated from a Maryland marsh pond.</title>
        <authorList>
            <person name="Blackburn M.B."/>
            <person name="Gundersen-Rindal D.E."/>
        </authorList>
    </citation>
    <scope>NUCLEOTIDE SEQUENCE [LARGE SCALE GENOMIC DNA]</scope>
    <source>
        <strain evidence="2">IIBBL 257-1</strain>
    </source>
</reference>
<organism evidence="1 2">
    <name type="scientific">Chromobacterium paludis</name>
    <dbReference type="NCBI Taxonomy" id="2605945"/>
    <lineage>
        <taxon>Bacteria</taxon>
        <taxon>Pseudomonadati</taxon>
        <taxon>Pseudomonadota</taxon>
        <taxon>Betaproteobacteria</taxon>
        <taxon>Neisseriales</taxon>
        <taxon>Chromobacteriaceae</taxon>
        <taxon>Chromobacterium</taxon>
    </lineage>
</organism>
<evidence type="ECO:0000313" key="1">
    <source>
        <dbReference type="EMBL" id="QEL55040.1"/>
    </source>
</evidence>
<protein>
    <submittedName>
        <fullName evidence="1">DUF488 family protein</fullName>
    </submittedName>
</protein>
<accession>A0A5C1DE81</accession>
<dbReference type="InterPro" id="IPR052552">
    <property type="entry name" value="YeaO-like"/>
</dbReference>
<keyword evidence="2" id="KW-1185">Reference proteome</keyword>
<dbReference type="EMBL" id="CP043473">
    <property type="protein sequence ID" value="QEL55040.1"/>
    <property type="molecule type" value="Genomic_DNA"/>
</dbReference>
<dbReference type="Proteomes" id="UP000322079">
    <property type="component" value="Chromosome"/>
</dbReference>
<sequence>MSAAIRLVSVRQCKIPPATGFLLSPKWPRQWPKTALQPEHWLRRVMPTEELVAWMHADPNRWPTFCEVYWSDLAANPARWEALSLALEQGELVLLHDCGDGPYTAVRALEQFLRQREAHGLAA</sequence>
<dbReference type="KEGG" id="chrm:FYK34_05410"/>
<proteinExistence type="predicted"/>
<dbReference type="PANTHER" id="PTHR36849:SF1">
    <property type="entry name" value="CYTOPLASMIC PROTEIN"/>
    <property type="match status" value="1"/>
</dbReference>
<dbReference type="Pfam" id="PF22752">
    <property type="entry name" value="DUF488-N3i"/>
    <property type="match status" value="1"/>
</dbReference>
<gene>
    <name evidence="1" type="ORF">FYK34_05410</name>
</gene>
<evidence type="ECO:0000313" key="2">
    <source>
        <dbReference type="Proteomes" id="UP000322079"/>
    </source>
</evidence>
<dbReference type="PANTHER" id="PTHR36849">
    <property type="entry name" value="CYTOPLASMIC PROTEIN-RELATED"/>
    <property type="match status" value="1"/>
</dbReference>
<dbReference type="AlphaFoldDB" id="A0A5C1DE81"/>
<dbReference type="RefSeq" id="WP_149295411.1">
    <property type="nucleotide sequence ID" value="NZ_CP043473.1"/>
</dbReference>